<dbReference type="Pfam" id="PF05257">
    <property type="entry name" value="CHAP"/>
    <property type="match status" value="1"/>
</dbReference>
<feature type="chain" id="PRO_5039147985" description="Peptidase C51 domain-containing protein" evidence="1">
    <location>
        <begin position="31"/>
        <end position="657"/>
    </location>
</feature>
<organism evidence="3 4">
    <name type="scientific">Paractinoplanes ferrugineus</name>
    <dbReference type="NCBI Taxonomy" id="113564"/>
    <lineage>
        <taxon>Bacteria</taxon>
        <taxon>Bacillati</taxon>
        <taxon>Actinomycetota</taxon>
        <taxon>Actinomycetes</taxon>
        <taxon>Micromonosporales</taxon>
        <taxon>Micromonosporaceae</taxon>
        <taxon>Paractinoplanes</taxon>
    </lineage>
</organism>
<dbReference type="InterPro" id="IPR036116">
    <property type="entry name" value="FN3_sf"/>
</dbReference>
<dbReference type="Proteomes" id="UP000598174">
    <property type="component" value="Unassembled WGS sequence"/>
</dbReference>
<dbReference type="PROSITE" id="PS50911">
    <property type="entry name" value="CHAP"/>
    <property type="match status" value="1"/>
</dbReference>
<name>A0A919IZZ3_9ACTN</name>
<sequence length="657" mass="69804">MRFRKIIVGALVQLLAVGAVVVTASAAAQAGSPGTGVPGVTRLCGPDAAYGCTTGGYAGRSTGWPGTKYGAGYASSNQYGYHNCTLYAAYRIAANGAGDPGWSGNANQWDEKARAAGTPVNGTATVGAVAQWNSGSAGHVAYVEVVTSGYIEVTDDNYGLNYTDRWRINVGSASWPDNFIHFKDVQPPAKPPAPATLSALPHGSRVPLRWAASAGAADYLVYRDGLLLTTTAATSFTDLQVSPKQAYAYAVEARNSAGSSAPTTLYVQTRFEAADRVYLRSSGGQAVCGRAGDQSTQTLVCTVGSSTVYTPAGDWGYASDRNWLTNADGTVSYCRRVNYGDQAQCDTFNGTTWTRSTSPRTDLGYGENRAYLSTASGLAVCGRTGDQSYQSLACTLKSPTGWTTVYSPAGDWGYSTDRAWLTDSAGNATYCRRVNNGDQARCDTFDGTTWTWSSSPRTDLGYGENRAYLSTASGLAVCARTGDQSYQSLACTVRKPTGWTTIGSPAGDWGYSTDRAWLVDSAGNATYCRRVNYGDQARCDTFDGTTWTSSTSPRTDLGYGENRAYLATASGLAVCGRTGDQSYQSVACTVHKPTGWTTIGSPAGDWGYSTDRAWLPDGTYCRRVNNGDQARCDTFDGTTWTWSATPRTDLGYPDSFD</sequence>
<evidence type="ECO:0000259" key="2">
    <source>
        <dbReference type="PROSITE" id="PS50911"/>
    </source>
</evidence>
<dbReference type="GO" id="GO:0005975">
    <property type="term" value="P:carbohydrate metabolic process"/>
    <property type="evidence" value="ECO:0007669"/>
    <property type="project" value="UniProtKB-ARBA"/>
</dbReference>
<keyword evidence="1" id="KW-0732">Signal</keyword>
<dbReference type="Gene3D" id="2.60.40.10">
    <property type="entry name" value="Immunoglobulins"/>
    <property type="match status" value="1"/>
</dbReference>
<keyword evidence="4" id="KW-1185">Reference proteome</keyword>
<dbReference type="InterPro" id="IPR038765">
    <property type="entry name" value="Papain-like_cys_pep_sf"/>
</dbReference>
<dbReference type="RefSeq" id="WP_203817523.1">
    <property type="nucleotide sequence ID" value="NZ_BAAABP010000039.1"/>
</dbReference>
<dbReference type="EMBL" id="BOMM01000022">
    <property type="protein sequence ID" value="GIE10977.1"/>
    <property type="molecule type" value="Genomic_DNA"/>
</dbReference>
<dbReference type="SUPFAM" id="SSF54001">
    <property type="entry name" value="Cysteine proteinases"/>
    <property type="match status" value="1"/>
</dbReference>
<proteinExistence type="predicted"/>
<dbReference type="InterPro" id="IPR007921">
    <property type="entry name" value="CHAP_dom"/>
</dbReference>
<feature type="domain" description="Peptidase C51" evidence="2">
    <location>
        <begin position="59"/>
        <end position="181"/>
    </location>
</feature>
<gene>
    <name evidence="3" type="ORF">Afe05nite_28170</name>
</gene>
<evidence type="ECO:0000313" key="3">
    <source>
        <dbReference type="EMBL" id="GIE10977.1"/>
    </source>
</evidence>
<protein>
    <recommendedName>
        <fullName evidence="2">Peptidase C51 domain-containing protein</fullName>
    </recommendedName>
</protein>
<dbReference type="AlphaFoldDB" id="A0A919IZZ3"/>
<evidence type="ECO:0000313" key="4">
    <source>
        <dbReference type="Proteomes" id="UP000598174"/>
    </source>
</evidence>
<accession>A0A919IZZ3</accession>
<dbReference type="Gene3D" id="3.90.1720.10">
    <property type="entry name" value="endopeptidase domain like (from Nostoc punctiforme)"/>
    <property type="match status" value="1"/>
</dbReference>
<dbReference type="InterPro" id="IPR013783">
    <property type="entry name" value="Ig-like_fold"/>
</dbReference>
<comment type="caution">
    <text evidence="3">The sequence shown here is derived from an EMBL/GenBank/DDBJ whole genome shotgun (WGS) entry which is preliminary data.</text>
</comment>
<feature type="signal peptide" evidence="1">
    <location>
        <begin position="1"/>
        <end position="30"/>
    </location>
</feature>
<evidence type="ECO:0000256" key="1">
    <source>
        <dbReference type="SAM" id="SignalP"/>
    </source>
</evidence>
<dbReference type="SUPFAM" id="SSF49265">
    <property type="entry name" value="Fibronectin type III"/>
    <property type="match status" value="1"/>
</dbReference>
<reference evidence="3" key="1">
    <citation type="submission" date="2021-01" db="EMBL/GenBank/DDBJ databases">
        <title>Whole genome shotgun sequence of Actinoplanes ferrugineus NBRC 15555.</title>
        <authorList>
            <person name="Komaki H."/>
            <person name="Tamura T."/>
        </authorList>
    </citation>
    <scope>NUCLEOTIDE SEQUENCE</scope>
    <source>
        <strain evidence="3">NBRC 15555</strain>
    </source>
</reference>